<organism evidence="1 2">
    <name type="scientific">Achromobacter deleyi</name>
    <dbReference type="NCBI Taxonomy" id="1353891"/>
    <lineage>
        <taxon>Bacteria</taxon>
        <taxon>Pseudomonadati</taxon>
        <taxon>Pseudomonadota</taxon>
        <taxon>Betaproteobacteria</taxon>
        <taxon>Burkholderiales</taxon>
        <taxon>Alcaligenaceae</taxon>
        <taxon>Achromobacter</taxon>
    </lineage>
</organism>
<evidence type="ECO:0000313" key="1">
    <source>
        <dbReference type="EMBL" id="QQB34729.1"/>
    </source>
</evidence>
<proteinExistence type="predicted"/>
<accession>A0A7T4E438</accession>
<reference evidence="1 2" key="1">
    <citation type="submission" date="2020-12" db="EMBL/GenBank/DDBJ databases">
        <title>FDA dAtabase for Regulatory Grade micrObial Sequences (FDA-ARGOS): Supporting development and validation of Infectious Disease Dx tests.</title>
        <authorList>
            <person name="Sproer C."/>
            <person name="Gronow S."/>
            <person name="Severitt S."/>
            <person name="Schroder I."/>
            <person name="Tallon L."/>
            <person name="Sadzewicz L."/>
            <person name="Zhao X."/>
            <person name="Boylan J."/>
            <person name="Ott S."/>
            <person name="Bowen H."/>
            <person name="Vavikolanu K."/>
            <person name="Mehta A."/>
            <person name="Aluvathingal J."/>
            <person name="Nadendla S."/>
            <person name="Lowell S."/>
            <person name="Myers T."/>
            <person name="Yan Y."/>
            <person name="Sichtig H."/>
        </authorList>
    </citation>
    <scope>NUCLEOTIDE SEQUENCE [LARGE SCALE GENOMIC DNA]</scope>
    <source>
        <strain evidence="1 2">FDAARGOS_1050</strain>
    </source>
</reference>
<dbReference type="EMBL" id="CP065997">
    <property type="protein sequence ID" value="QQB34729.1"/>
    <property type="molecule type" value="Genomic_DNA"/>
</dbReference>
<gene>
    <name evidence="1" type="ORF">I6I07_29900</name>
</gene>
<name>A0A7T4E438_9BURK</name>
<protein>
    <submittedName>
        <fullName evidence="1">Uncharacterized protein</fullName>
    </submittedName>
</protein>
<dbReference type="AlphaFoldDB" id="A0A7T4E438"/>
<dbReference type="RefSeq" id="WP_146075465.1">
    <property type="nucleotide sequence ID" value="NZ_CP065997.1"/>
</dbReference>
<dbReference type="Proteomes" id="UP000595231">
    <property type="component" value="Chromosome"/>
</dbReference>
<evidence type="ECO:0000313" key="2">
    <source>
        <dbReference type="Proteomes" id="UP000595231"/>
    </source>
</evidence>
<sequence length="62" mass="6948">MTARKNCARVFSHEIRFPRLLFLFFWFSEAAGGGREALNLKFGKNPPKKAASELAAFFVPSA</sequence>